<dbReference type="RefSeq" id="WP_207703289.1">
    <property type="nucleotide sequence ID" value="NZ_JAFREL020000001.1"/>
</dbReference>
<organism evidence="3 4">
    <name type="scientific">Candidatus Enterococcus ferrettii</name>
    <dbReference type="NCBI Taxonomy" id="2815324"/>
    <lineage>
        <taxon>Bacteria</taxon>
        <taxon>Bacillati</taxon>
        <taxon>Bacillota</taxon>
        <taxon>Bacilli</taxon>
        <taxon>Lactobacillales</taxon>
        <taxon>Enterococcaceae</taxon>
        <taxon>Enterococcus</taxon>
    </lineage>
</organism>
<comment type="caution">
    <text evidence="3">The sequence shown here is derived from an EMBL/GenBank/DDBJ whole genome shotgun (WGS) entry which is preliminary data.</text>
</comment>
<dbReference type="Proteomes" id="UP000664357">
    <property type="component" value="Unassembled WGS sequence"/>
</dbReference>
<dbReference type="EMBL" id="JAFREL020000001">
    <property type="protein sequence ID" value="MEO1769196.1"/>
    <property type="molecule type" value="Genomic_DNA"/>
</dbReference>
<evidence type="ECO:0000313" key="3">
    <source>
        <dbReference type="EMBL" id="MEO1769196.1"/>
    </source>
</evidence>
<reference evidence="3 4" key="1">
    <citation type="submission" date="2021-03" db="EMBL/GenBank/DDBJ databases">
        <authorList>
            <person name="Gilmore M.S."/>
            <person name="Schwartzman J."/>
            <person name="Van Tyne D."/>
            <person name="Martin M."/>
            <person name="Earl A.M."/>
            <person name="Manson A.L."/>
            <person name="Straub T."/>
            <person name="Salamzade R."/>
            <person name="Saavedra J."/>
            <person name="Lebreton F."/>
            <person name="Prichula J."/>
            <person name="Schaufler K."/>
            <person name="Gaca A."/>
            <person name="Sgardioli B."/>
            <person name="Wagenaar J."/>
            <person name="Strong T."/>
        </authorList>
    </citation>
    <scope>NUCLEOTIDE SEQUENCE [LARGE SCALE GENOMIC DNA]</scope>
    <source>
        <strain evidence="3 4">665A</strain>
    </source>
</reference>
<reference evidence="3 4" key="2">
    <citation type="submission" date="2024-02" db="EMBL/GenBank/DDBJ databases">
        <title>The Genome Sequence of Enterococcus sp. DIV0159.</title>
        <authorList>
            <person name="Earl A."/>
            <person name="Manson A."/>
            <person name="Gilmore M."/>
            <person name="Sanders J."/>
            <person name="Shea T."/>
            <person name="Howe W."/>
            <person name="Livny J."/>
            <person name="Cuomo C."/>
            <person name="Neafsey D."/>
            <person name="Birren B."/>
        </authorList>
    </citation>
    <scope>NUCLEOTIDE SEQUENCE [LARGE SCALE GENOMIC DNA]</scope>
    <source>
        <strain evidence="3 4">665A</strain>
    </source>
</reference>
<keyword evidence="4" id="KW-1185">Reference proteome</keyword>
<feature type="signal peptide" evidence="2">
    <location>
        <begin position="1"/>
        <end position="26"/>
    </location>
</feature>
<evidence type="ECO:0008006" key="5">
    <source>
        <dbReference type="Google" id="ProtNLM"/>
    </source>
</evidence>
<keyword evidence="2" id="KW-0732">Signal</keyword>
<proteinExistence type="predicted"/>
<evidence type="ECO:0000313" key="4">
    <source>
        <dbReference type="Proteomes" id="UP000664357"/>
    </source>
</evidence>
<name>A0ABV0EKU4_9ENTE</name>
<feature type="chain" id="PRO_5047182288" description="Lipoprotein" evidence="2">
    <location>
        <begin position="27"/>
        <end position="416"/>
    </location>
</feature>
<accession>A0ABV0EKU4</accession>
<feature type="compositionally biased region" description="Acidic residues" evidence="1">
    <location>
        <begin position="180"/>
        <end position="190"/>
    </location>
</feature>
<evidence type="ECO:0000256" key="2">
    <source>
        <dbReference type="SAM" id="SignalP"/>
    </source>
</evidence>
<gene>
    <name evidence="3" type="ORF">JZO67_001147</name>
</gene>
<protein>
    <recommendedName>
        <fullName evidence="5">Lipoprotein</fullName>
    </recommendedName>
</protein>
<feature type="region of interest" description="Disordered" evidence="1">
    <location>
        <begin position="170"/>
        <end position="190"/>
    </location>
</feature>
<sequence>MRKMLTIVGAALFGLILLAGCGNNQADLSGTYFYVQNDKSHADMSGNDNILHQVIVKRVDKSNKKYDITEIGMYGNGHNTGTLDVDGDIMNSKLAEESTTLDTGLDNYLAGGLDISSMKGIKFTSKEGVLTVGEKNKVKFYKADTSEGKKYQEIFLGQKTWHQIFDTPAPVEASASESSSNEEAETADIDEVSEVAFSDVKYDPENGKMSLRVKNNSDYFIDSVTIYGTMKRHETNGYGEDETTNEEFNSIVNQSSILGKYDLTALGEDTRYAIYHIDKGEEKEFTFSLNVGDDPSIYSDPEINADKTAIIYRGKEINTGDWYQALDSDYELKTNNNAAGEIESVTIKNTSDYQWENAIIHHEYAQRYGDDLKYTDATQKQVDIGATITIENLGGTTGNYGHATRIMYVAFEPRKK</sequence>
<dbReference type="PROSITE" id="PS51257">
    <property type="entry name" value="PROKAR_LIPOPROTEIN"/>
    <property type="match status" value="1"/>
</dbReference>
<evidence type="ECO:0000256" key="1">
    <source>
        <dbReference type="SAM" id="MobiDB-lite"/>
    </source>
</evidence>